<evidence type="ECO:0000313" key="3">
    <source>
        <dbReference type="Proteomes" id="UP001480595"/>
    </source>
</evidence>
<sequence length="282" mass="30243">MFGFSLLMPEDHTTRDKDGASSFLSRREDGGLPRRPPGPRHRRRLLLLPPSSSSSSLHTEDVCGFDDDAQICKPAAREQDNLVGLAIAEDAPDGLHAAVSEAVRHARDTAATDVIPSAAQVPDDVGEDVSSSNNFGASASGSSTTQAETSENKESSTVHRRRGRRGGVNARDEEPNACIQRVAQDSGLSYEDLIAKANNKMGHDVASSIADLNHLADLANCKAENLPVAQDSGLSYEDLITKANDKMGHISSITDLNRLADETNCNVENGQIQWTGLKSRDE</sequence>
<reference evidence="2 3" key="1">
    <citation type="submission" date="2023-01" db="EMBL/GenBank/DDBJ databases">
        <title>Analysis of 21 Apiospora genomes using comparative genomics revels a genus with tremendous synthesis potential of carbohydrate active enzymes and secondary metabolites.</title>
        <authorList>
            <person name="Sorensen T."/>
        </authorList>
    </citation>
    <scope>NUCLEOTIDE SEQUENCE [LARGE SCALE GENOMIC DNA]</scope>
    <source>
        <strain evidence="2 3">CBS 135458</strain>
    </source>
</reference>
<evidence type="ECO:0000313" key="2">
    <source>
        <dbReference type="EMBL" id="KAK8054502.1"/>
    </source>
</evidence>
<accession>A0ABR1U715</accession>
<organism evidence="2 3">
    <name type="scientific">Apiospora phragmitis</name>
    <dbReference type="NCBI Taxonomy" id="2905665"/>
    <lineage>
        <taxon>Eukaryota</taxon>
        <taxon>Fungi</taxon>
        <taxon>Dikarya</taxon>
        <taxon>Ascomycota</taxon>
        <taxon>Pezizomycotina</taxon>
        <taxon>Sordariomycetes</taxon>
        <taxon>Xylariomycetidae</taxon>
        <taxon>Amphisphaeriales</taxon>
        <taxon>Apiosporaceae</taxon>
        <taxon>Apiospora</taxon>
    </lineage>
</organism>
<feature type="compositionally biased region" description="Basic and acidic residues" evidence="1">
    <location>
        <begin position="9"/>
        <end position="32"/>
    </location>
</feature>
<feature type="compositionally biased region" description="Low complexity" evidence="1">
    <location>
        <begin position="46"/>
        <end position="57"/>
    </location>
</feature>
<proteinExistence type="predicted"/>
<comment type="caution">
    <text evidence="2">The sequence shown here is derived from an EMBL/GenBank/DDBJ whole genome shotgun (WGS) entry which is preliminary data.</text>
</comment>
<name>A0ABR1U715_9PEZI</name>
<feature type="region of interest" description="Disordered" evidence="1">
    <location>
        <begin position="114"/>
        <end position="177"/>
    </location>
</feature>
<evidence type="ECO:0000256" key="1">
    <source>
        <dbReference type="SAM" id="MobiDB-lite"/>
    </source>
</evidence>
<dbReference type="EMBL" id="JAQQWL010000010">
    <property type="protein sequence ID" value="KAK8054502.1"/>
    <property type="molecule type" value="Genomic_DNA"/>
</dbReference>
<dbReference type="GeneID" id="92094041"/>
<dbReference type="RefSeq" id="XP_066713148.1">
    <property type="nucleotide sequence ID" value="XM_066860978.1"/>
</dbReference>
<feature type="region of interest" description="Disordered" evidence="1">
    <location>
        <begin position="1"/>
        <end position="60"/>
    </location>
</feature>
<feature type="compositionally biased region" description="Low complexity" evidence="1">
    <location>
        <begin position="130"/>
        <end position="143"/>
    </location>
</feature>
<dbReference type="Proteomes" id="UP001480595">
    <property type="component" value="Unassembled WGS sequence"/>
</dbReference>
<protein>
    <submittedName>
        <fullName evidence="2">Uncharacterized protein</fullName>
    </submittedName>
</protein>
<gene>
    <name evidence="2" type="ORF">PG994_009569</name>
</gene>
<keyword evidence="3" id="KW-1185">Reference proteome</keyword>